<protein>
    <submittedName>
        <fullName evidence="3">Transcriptional regulator, ArsR family</fullName>
    </submittedName>
</protein>
<dbReference type="EMBL" id="CP009149">
    <property type="protein sequence ID" value="AIJ06144.1"/>
    <property type="molecule type" value="Genomic_DNA"/>
</dbReference>
<dbReference type="InterPro" id="IPR036388">
    <property type="entry name" value="WH-like_DNA-bd_sf"/>
</dbReference>
<feature type="domain" description="HTH arsR-type" evidence="1">
    <location>
        <begin position="85"/>
        <end position="114"/>
    </location>
</feature>
<dbReference type="STRING" id="1301915.JH146_1302"/>
<dbReference type="InterPro" id="IPR011991">
    <property type="entry name" value="ArsR-like_HTH"/>
</dbReference>
<dbReference type="Gene3D" id="1.10.10.10">
    <property type="entry name" value="Winged helix-like DNA-binding domain superfamily/Winged helix DNA-binding domain"/>
    <property type="match status" value="1"/>
</dbReference>
<reference evidence="3 4" key="1">
    <citation type="journal article" date="2015" name="Int. J. Syst. Evol. Microbiol.">
        <title>M ethanocaldococcus bathoardescens sp. nov., a hyperthermophilic methanogen isolated from a volcanically active deep-sea hydrothermal vent.</title>
        <authorList>
            <person name="Stewart L.C."/>
            <person name="Jung J.H."/>
            <person name="Kim Y.T."/>
            <person name="Kwon S.W."/>
            <person name="Park C.S."/>
            <person name="Holden J.F."/>
        </authorList>
    </citation>
    <scope>NUCLEOTIDE SEQUENCE [LARGE SCALE GENOMIC DNA]</scope>
    <source>
        <strain evidence="3 4">JH146</strain>
    </source>
</reference>
<keyword evidence="4" id="KW-1185">Reference proteome</keyword>
<dbReference type="RefSeq" id="WP_202962335.1">
    <property type="nucleotide sequence ID" value="NZ_CP009149.1"/>
</dbReference>
<evidence type="ECO:0000259" key="2">
    <source>
        <dbReference type="Pfam" id="PF24266"/>
    </source>
</evidence>
<dbReference type="Pfam" id="PF24266">
    <property type="entry name" value="HTH_HVO_0163_N"/>
    <property type="match status" value="1"/>
</dbReference>
<organism evidence="3 4">
    <name type="scientific">Methanocaldococcus bathoardescens</name>
    <dbReference type="NCBI Taxonomy" id="1301915"/>
    <lineage>
        <taxon>Archaea</taxon>
        <taxon>Methanobacteriati</taxon>
        <taxon>Methanobacteriota</taxon>
        <taxon>Methanomada group</taxon>
        <taxon>Methanococci</taxon>
        <taxon>Methanococcales</taxon>
        <taxon>Methanocaldococcaceae</taxon>
        <taxon>Methanocaldococcus</taxon>
    </lineage>
</organism>
<feature type="domain" description="HVO-0163 N-terminal HTH" evidence="2">
    <location>
        <begin position="6"/>
        <end position="67"/>
    </location>
</feature>
<dbReference type="InterPro" id="IPR056504">
    <property type="entry name" value="HTH_HVO_0163_N"/>
</dbReference>
<dbReference type="KEGG" id="mjh:JH146_1302"/>
<dbReference type="Pfam" id="PF01022">
    <property type="entry name" value="HTH_5"/>
    <property type="match status" value="1"/>
</dbReference>
<dbReference type="Proteomes" id="UP000028781">
    <property type="component" value="Chromosome"/>
</dbReference>
<dbReference type="InterPro" id="IPR001845">
    <property type="entry name" value="HTH_ArsR_DNA-bd_dom"/>
</dbReference>
<proteinExistence type="predicted"/>
<dbReference type="AlphaFoldDB" id="A0A076LKK5"/>
<dbReference type="PANTHER" id="PTHR36216:SF1">
    <property type="entry name" value="HTH ARSR-TYPE DOMAIN-CONTAINING PROTEIN"/>
    <property type="match status" value="1"/>
</dbReference>
<dbReference type="OrthoDB" id="28610at2157"/>
<dbReference type="GeneID" id="24891928"/>
<name>A0A076LKK5_9EURY</name>
<dbReference type="SUPFAM" id="SSF46785">
    <property type="entry name" value="Winged helix' DNA-binding domain"/>
    <property type="match status" value="2"/>
</dbReference>
<dbReference type="PANTHER" id="PTHR36216">
    <property type="entry name" value="TRANSCRIPTIONAL REGULATOR, TRMB"/>
    <property type="match status" value="1"/>
</dbReference>
<evidence type="ECO:0000313" key="3">
    <source>
        <dbReference type="EMBL" id="AIJ06144.1"/>
    </source>
</evidence>
<dbReference type="GO" id="GO:0003700">
    <property type="term" value="F:DNA-binding transcription factor activity"/>
    <property type="evidence" value="ECO:0007669"/>
    <property type="project" value="InterPro"/>
</dbReference>
<accession>A0A076LKK5</accession>
<evidence type="ECO:0000259" key="1">
    <source>
        <dbReference type="Pfam" id="PF01022"/>
    </source>
</evidence>
<dbReference type="InterPro" id="IPR036390">
    <property type="entry name" value="WH_DNA-bd_sf"/>
</dbReference>
<dbReference type="CDD" id="cd00090">
    <property type="entry name" value="HTH_ARSR"/>
    <property type="match status" value="1"/>
</dbReference>
<sequence length="114" mass="13464">MELELELRRKIYNSIKKHPGIHFRELERRVNIATGNLQYHLQYLEKKNLIKSENDGGYVRYFPKDCQLDENGKKIMSFLRRKTSRHIILYLLSKESANNKDIAKDLNLSPSTVS</sequence>
<evidence type="ECO:0000313" key="4">
    <source>
        <dbReference type="Proteomes" id="UP000028781"/>
    </source>
</evidence>
<dbReference type="HOGENOM" id="CLU_109676_2_0_2"/>
<gene>
    <name evidence="3" type="ORF">JH146_1302</name>
</gene>